<evidence type="ECO:0000256" key="3">
    <source>
        <dbReference type="ARBA" id="ARBA00023187"/>
    </source>
</evidence>
<evidence type="ECO:0000259" key="6">
    <source>
        <dbReference type="PROSITE" id="PS50102"/>
    </source>
</evidence>
<dbReference type="InterPro" id="IPR035979">
    <property type="entry name" value="RBD_domain_sf"/>
</dbReference>
<evidence type="ECO:0000256" key="4">
    <source>
        <dbReference type="PROSITE-ProRule" id="PRU00176"/>
    </source>
</evidence>
<name>A0ABQ5B4J4_9ASTR</name>
<keyword evidence="7" id="KW-0695">RNA-directed DNA polymerase</keyword>
<dbReference type="Proteomes" id="UP001151760">
    <property type="component" value="Unassembled WGS sequence"/>
</dbReference>
<keyword evidence="1" id="KW-0507">mRNA processing</keyword>
<protein>
    <submittedName>
        <fullName evidence="7">RNA-directed DNA polymerase, eukaryota</fullName>
    </submittedName>
</protein>
<dbReference type="EMBL" id="BQNB010012915">
    <property type="protein sequence ID" value="GJT09551.1"/>
    <property type="molecule type" value="Genomic_DNA"/>
</dbReference>
<evidence type="ECO:0000256" key="5">
    <source>
        <dbReference type="SAM" id="MobiDB-lite"/>
    </source>
</evidence>
<feature type="region of interest" description="Disordered" evidence="5">
    <location>
        <begin position="417"/>
        <end position="436"/>
    </location>
</feature>
<gene>
    <name evidence="7" type="ORF">Tco_0856593</name>
</gene>
<keyword evidence="3" id="KW-0508">mRNA splicing</keyword>
<dbReference type="InterPro" id="IPR012677">
    <property type="entry name" value="Nucleotide-bd_a/b_plait_sf"/>
</dbReference>
<dbReference type="GO" id="GO:0003964">
    <property type="term" value="F:RNA-directed DNA polymerase activity"/>
    <property type="evidence" value="ECO:0007669"/>
    <property type="project" value="UniProtKB-KW"/>
</dbReference>
<sequence>MGDTDWVDVRRKKSNSSYEDHTQRISHSIFVTNFPDNITSRDLWNECNSYGTVVDVFMPRKKSQAGKRFAFVRFIKVFNLDRLVQNLCTIWIGRHHLFANKVRFERPHKPVPKPSNGNPNNFEKGRGGMGYRKSNDSSRSYANAVNGASPVVNPGSLISASPALVLDENCIVEKDFSKHAMGRVIDASSIPNLQVILYDEGFTDVKLKYLGRLWVLLELEKEEIKKNLMAHLGVKSWFQTIQEVPLDFVSDGCIAWVDIEGVPLNAWTRISFSKIGKKWGQTLNIEDQFAPSYSRKRVCILTKSPVSILESFKIIVKGKVFMVRAKELFTWNPSFLVNKENVSSSDDESVHGERPNDNLSFASEEEEGEFINSNIEGVAETVFGDNYISPECLNGVSSKSEDPFHIYDILNKKKSDEIPHGSCPSLSHPPGFTPDNLVSEKGNLQNIGDGHGSMDNDCSSQNIAQDVNVSQQVQMEDSNDSRRNIAGSKGGSVLGVLEEVIKVGQAMGFSMEGCEKDIESIIGNQGDDLVFR</sequence>
<keyword evidence="8" id="KW-1185">Reference proteome</keyword>
<keyword evidence="4" id="KW-0694">RNA-binding</keyword>
<evidence type="ECO:0000313" key="8">
    <source>
        <dbReference type="Proteomes" id="UP001151760"/>
    </source>
</evidence>
<keyword evidence="7" id="KW-0808">Transferase</keyword>
<feature type="domain" description="RRM" evidence="6">
    <location>
        <begin position="27"/>
        <end position="109"/>
    </location>
</feature>
<reference evidence="7" key="1">
    <citation type="journal article" date="2022" name="Int. J. Mol. Sci.">
        <title>Draft Genome of Tanacetum Coccineum: Genomic Comparison of Closely Related Tanacetum-Family Plants.</title>
        <authorList>
            <person name="Yamashiro T."/>
            <person name="Shiraishi A."/>
            <person name="Nakayama K."/>
            <person name="Satake H."/>
        </authorList>
    </citation>
    <scope>NUCLEOTIDE SEQUENCE</scope>
</reference>
<dbReference type="Pfam" id="PF00076">
    <property type="entry name" value="RRM_1"/>
    <property type="match status" value="1"/>
</dbReference>
<dbReference type="CDD" id="cd00590">
    <property type="entry name" value="RRM_SF"/>
    <property type="match status" value="1"/>
</dbReference>
<feature type="region of interest" description="Disordered" evidence="5">
    <location>
        <begin position="108"/>
        <end position="141"/>
    </location>
</feature>
<keyword evidence="7" id="KW-0548">Nucleotidyltransferase</keyword>
<reference evidence="7" key="2">
    <citation type="submission" date="2022-01" db="EMBL/GenBank/DDBJ databases">
        <authorList>
            <person name="Yamashiro T."/>
            <person name="Shiraishi A."/>
            <person name="Satake H."/>
            <person name="Nakayama K."/>
        </authorList>
    </citation>
    <scope>NUCLEOTIDE SEQUENCE</scope>
</reference>
<evidence type="ECO:0000313" key="7">
    <source>
        <dbReference type="EMBL" id="GJT09551.1"/>
    </source>
</evidence>
<dbReference type="SUPFAM" id="SSF54928">
    <property type="entry name" value="RNA-binding domain, RBD"/>
    <property type="match status" value="1"/>
</dbReference>
<dbReference type="Gene3D" id="3.30.70.330">
    <property type="match status" value="1"/>
</dbReference>
<organism evidence="7 8">
    <name type="scientific">Tanacetum coccineum</name>
    <dbReference type="NCBI Taxonomy" id="301880"/>
    <lineage>
        <taxon>Eukaryota</taxon>
        <taxon>Viridiplantae</taxon>
        <taxon>Streptophyta</taxon>
        <taxon>Embryophyta</taxon>
        <taxon>Tracheophyta</taxon>
        <taxon>Spermatophyta</taxon>
        <taxon>Magnoliopsida</taxon>
        <taxon>eudicotyledons</taxon>
        <taxon>Gunneridae</taxon>
        <taxon>Pentapetalae</taxon>
        <taxon>asterids</taxon>
        <taxon>campanulids</taxon>
        <taxon>Asterales</taxon>
        <taxon>Asteraceae</taxon>
        <taxon>Asteroideae</taxon>
        <taxon>Anthemideae</taxon>
        <taxon>Anthemidinae</taxon>
        <taxon>Tanacetum</taxon>
    </lineage>
</organism>
<dbReference type="PANTHER" id="PTHR23147">
    <property type="entry name" value="SERINE/ARGININE RICH SPLICING FACTOR"/>
    <property type="match status" value="1"/>
</dbReference>
<keyword evidence="2" id="KW-0747">Spliceosome</keyword>
<evidence type="ECO:0000256" key="1">
    <source>
        <dbReference type="ARBA" id="ARBA00022664"/>
    </source>
</evidence>
<dbReference type="PROSITE" id="PS50102">
    <property type="entry name" value="RRM"/>
    <property type="match status" value="1"/>
</dbReference>
<feature type="region of interest" description="Disordered" evidence="5">
    <location>
        <begin position="344"/>
        <end position="365"/>
    </location>
</feature>
<comment type="caution">
    <text evidence="7">The sequence shown here is derived from an EMBL/GenBank/DDBJ whole genome shotgun (WGS) entry which is preliminary data.</text>
</comment>
<dbReference type="InterPro" id="IPR000504">
    <property type="entry name" value="RRM_dom"/>
</dbReference>
<accession>A0ABQ5B4J4</accession>
<dbReference type="SMART" id="SM00360">
    <property type="entry name" value="RRM"/>
    <property type="match status" value="1"/>
</dbReference>
<dbReference type="InterPro" id="IPR050907">
    <property type="entry name" value="SRSF"/>
</dbReference>
<evidence type="ECO:0000256" key="2">
    <source>
        <dbReference type="ARBA" id="ARBA00022728"/>
    </source>
</evidence>
<proteinExistence type="predicted"/>